<keyword evidence="3" id="KW-1134">Transmembrane beta strand</keyword>
<evidence type="ECO:0000256" key="4">
    <source>
        <dbReference type="ARBA" id="ARBA00022692"/>
    </source>
</evidence>
<reference evidence="9 10" key="1">
    <citation type="submission" date="2019-02" db="EMBL/GenBank/DDBJ databases">
        <title>Deep-cultivation of Planctomycetes and their phenomic and genomic characterization uncovers novel biology.</title>
        <authorList>
            <person name="Wiegand S."/>
            <person name="Jogler M."/>
            <person name="Boedeker C."/>
            <person name="Pinto D."/>
            <person name="Vollmers J."/>
            <person name="Rivas-Marin E."/>
            <person name="Kohn T."/>
            <person name="Peeters S.H."/>
            <person name="Heuer A."/>
            <person name="Rast P."/>
            <person name="Oberbeckmann S."/>
            <person name="Bunk B."/>
            <person name="Jeske O."/>
            <person name="Meyerdierks A."/>
            <person name="Storesund J.E."/>
            <person name="Kallscheuer N."/>
            <person name="Luecker S."/>
            <person name="Lage O.M."/>
            <person name="Pohl T."/>
            <person name="Merkel B.J."/>
            <person name="Hornburger P."/>
            <person name="Mueller R.-W."/>
            <person name="Bruemmer F."/>
            <person name="Labrenz M."/>
            <person name="Spormann A.M."/>
            <person name="Op den Camp H."/>
            <person name="Overmann J."/>
            <person name="Amann R."/>
            <person name="Jetten M.S.M."/>
            <person name="Mascher T."/>
            <person name="Medema M.H."/>
            <person name="Devos D.P."/>
            <person name="Kaster A.-K."/>
            <person name="Ovreas L."/>
            <person name="Rohde M."/>
            <person name="Galperin M.Y."/>
            <person name="Jogler C."/>
        </authorList>
    </citation>
    <scope>NUCLEOTIDE SEQUENCE [LARGE SCALE GENOMIC DNA]</scope>
    <source>
        <strain evidence="9 10">Mal4</strain>
    </source>
</reference>
<dbReference type="GO" id="GO:0015483">
    <property type="term" value="F:long-chain fatty acid transporting porin activity"/>
    <property type="evidence" value="ECO:0007669"/>
    <property type="project" value="TreeGrafter"/>
</dbReference>
<gene>
    <name evidence="9" type="ORF">Mal4_49570</name>
</gene>
<evidence type="ECO:0000256" key="8">
    <source>
        <dbReference type="SAM" id="SignalP"/>
    </source>
</evidence>
<protein>
    <submittedName>
        <fullName evidence="9">Outer membrane protein transport protein (OMPP1/FadL/TodX)</fullName>
    </submittedName>
</protein>
<evidence type="ECO:0000256" key="3">
    <source>
        <dbReference type="ARBA" id="ARBA00022452"/>
    </source>
</evidence>
<evidence type="ECO:0000256" key="6">
    <source>
        <dbReference type="ARBA" id="ARBA00023136"/>
    </source>
</evidence>
<dbReference type="SUPFAM" id="SSF56935">
    <property type="entry name" value="Porins"/>
    <property type="match status" value="1"/>
</dbReference>
<dbReference type="GO" id="GO:0009279">
    <property type="term" value="C:cell outer membrane"/>
    <property type="evidence" value="ECO:0007669"/>
    <property type="project" value="UniProtKB-SubCell"/>
</dbReference>
<dbReference type="PANTHER" id="PTHR35093:SF8">
    <property type="entry name" value="OUTER MEMBRANE PROTEIN NMB0088-RELATED"/>
    <property type="match status" value="1"/>
</dbReference>
<dbReference type="Pfam" id="PF03349">
    <property type="entry name" value="Toluene_X"/>
    <property type="match status" value="1"/>
</dbReference>
<sequence precursor="true">MGRLLCAAMSFVAALALPAVANAQGFLVPGIGPVNQSMGGAATAAPLDGVSAMYYNPATITALPSSRFDIALEVLSNRNELASSVPGLAGSTGSKAGMAALPAIGAVWQDQESPFTYGIGLFGTGGFLVNFPASPTNPLTAPPPLGMGNLYAELTILQVAPTLAFKVTDNLSFGVSPTFNVATARADPFPFVAPNTDGRYPRGTANRNRWGGGIQAGVYYETDMGLHLGAAVKSPQWFETFEANSTDALGLPRPVTLDFEYPMIVNLGAAYSGLEDFLFAVDVRWVDYESTPTFGDPARFNPDGSIAGLGWKSTWVVATGVQYQATDRLAVRAGYSWNQNPISDNRAFFSALAPAVYQHIFSLGLSYNLTDCVILSAAWVHAFENSVSGPLYAPGPLPGTNVKLSQEVDGGLFGISVLF</sequence>
<dbReference type="OrthoDB" id="247139at2"/>
<feature type="chain" id="PRO_5022185073" evidence="8">
    <location>
        <begin position="24"/>
        <end position="419"/>
    </location>
</feature>
<evidence type="ECO:0000313" key="9">
    <source>
        <dbReference type="EMBL" id="QDU40599.1"/>
    </source>
</evidence>
<dbReference type="EMBL" id="CP036275">
    <property type="protein sequence ID" value="QDU40599.1"/>
    <property type="molecule type" value="Genomic_DNA"/>
</dbReference>
<evidence type="ECO:0000256" key="2">
    <source>
        <dbReference type="ARBA" id="ARBA00008163"/>
    </source>
</evidence>
<feature type="signal peptide" evidence="8">
    <location>
        <begin position="1"/>
        <end position="23"/>
    </location>
</feature>
<accession>A0A517ZDT8</accession>
<keyword evidence="10" id="KW-1185">Reference proteome</keyword>
<evidence type="ECO:0000313" key="10">
    <source>
        <dbReference type="Proteomes" id="UP000320496"/>
    </source>
</evidence>
<evidence type="ECO:0000256" key="5">
    <source>
        <dbReference type="ARBA" id="ARBA00022729"/>
    </source>
</evidence>
<comment type="similarity">
    <text evidence="2">Belongs to the OmpP1/FadL family.</text>
</comment>
<dbReference type="Proteomes" id="UP000320496">
    <property type="component" value="Chromosome"/>
</dbReference>
<keyword evidence="7" id="KW-0998">Cell outer membrane</keyword>
<keyword evidence="6" id="KW-0472">Membrane</keyword>
<dbReference type="RefSeq" id="WP_145371875.1">
    <property type="nucleotide sequence ID" value="NZ_CP036275.1"/>
</dbReference>
<dbReference type="InterPro" id="IPR005017">
    <property type="entry name" value="OMPP1/FadL/TodX"/>
</dbReference>
<keyword evidence="4" id="KW-0812">Transmembrane</keyword>
<dbReference type="PANTHER" id="PTHR35093">
    <property type="entry name" value="OUTER MEMBRANE PROTEIN NMB0088-RELATED"/>
    <property type="match status" value="1"/>
</dbReference>
<dbReference type="Gene3D" id="2.40.160.60">
    <property type="entry name" value="Outer membrane protein transport protein (OMPP1/FadL/TodX)"/>
    <property type="match status" value="1"/>
</dbReference>
<name>A0A517ZDT8_9PLAN</name>
<comment type="subcellular location">
    <subcellularLocation>
        <location evidence="1">Cell outer membrane</location>
        <topology evidence="1">Multi-pass membrane protein</topology>
    </subcellularLocation>
</comment>
<proteinExistence type="inferred from homology"/>
<evidence type="ECO:0000256" key="7">
    <source>
        <dbReference type="ARBA" id="ARBA00023237"/>
    </source>
</evidence>
<keyword evidence="5 8" id="KW-0732">Signal</keyword>
<dbReference type="KEGG" id="mri:Mal4_49570"/>
<evidence type="ECO:0000256" key="1">
    <source>
        <dbReference type="ARBA" id="ARBA00004571"/>
    </source>
</evidence>
<organism evidence="9 10">
    <name type="scientific">Maioricimonas rarisocia</name>
    <dbReference type="NCBI Taxonomy" id="2528026"/>
    <lineage>
        <taxon>Bacteria</taxon>
        <taxon>Pseudomonadati</taxon>
        <taxon>Planctomycetota</taxon>
        <taxon>Planctomycetia</taxon>
        <taxon>Planctomycetales</taxon>
        <taxon>Planctomycetaceae</taxon>
        <taxon>Maioricimonas</taxon>
    </lineage>
</organism>
<dbReference type="AlphaFoldDB" id="A0A517ZDT8"/>